<dbReference type="SUPFAM" id="SSF55781">
    <property type="entry name" value="GAF domain-like"/>
    <property type="match status" value="1"/>
</dbReference>
<dbReference type="EMBL" id="JBHSIS010000022">
    <property type="protein sequence ID" value="MFC4858006.1"/>
    <property type="molecule type" value="Genomic_DNA"/>
</dbReference>
<evidence type="ECO:0000313" key="2">
    <source>
        <dbReference type="Proteomes" id="UP001595859"/>
    </source>
</evidence>
<dbReference type="InterPro" id="IPR029016">
    <property type="entry name" value="GAF-like_dom_sf"/>
</dbReference>
<reference evidence="2" key="1">
    <citation type="journal article" date="2019" name="Int. J. Syst. Evol. Microbiol.">
        <title>The Global Catalogue of Microorganisms (GCM) 10K type strain sequencing project: providing services to taxonomists for standard genome sequencing and annotation.</title>
        <authorList>
            <consortium name="The Broad Institute Genomics Platform"/>
            <consortium name="The Broad Institute Genome Sequencing Center for Infectious Disease"/>
            <person name="Wu L."/>
            <person name="Ma J."/>
        </authorList>
    </citation>
    <scope>NUCLEOTIDE SEQUENCE [LARGE SCALE GENOMIC DNA]</scope>
    <source>
        <strain evidence="2">ZS-22-S1</strain>
    </source>
</reference>
<dbReference type="Proteomes" id="UP001595859">
    <property type="component" value="Unassembled WGS sequence"/>
</dbReference>
<keyword evidence="2" id="KW-1185">Reference proteome</keyword>
<dbReference type="Gene3D" id="3.30.450.40">
    <property type="match status" value="1"/>
</dbReference>
<proteinExistence type="predicted"/>
<name>A0ABV9SBG2_9PSEU</name>
<accession>A0ABV9SBG2</accession>
<organism evidence="1 2">
    <name type="scientific">Actinophytocola glycyrrhizae</name>
    <dbReference type="NCBI Taxonomy" id="2044873"/>
    <lineage>
        <taxon>Bacteria</taxon>
        <taxon>Bacillati</taxon>
        <taxon>Actinomycetota</taxon>
        <taxon>Actinomycetes</taxon>
        <taxon>Pseudonocardiales</taxon>
        <taxon>Pseudonocardiaceae</taxon>
    </lineage>
</organism>
<dbReference type="RefSeq" id="WP_378060154.1">
    <property type="nucleotide sequence ID" value="NZ_JBHSIS010000022.1"/>
</dbReference>
<comment type="caution">
    <text evidence="1">The sequence shown here is derived from an EMBL/GenBank/DDBJ whole genome shotgun (WGS) entry which is preliminary data.</text>
</comment>
<evidence type="ECO:0000313" key="1">
    <source>
        <dbReference type="EMBL" id="MFC4858006.1"/>
    </source>
</evidence>
<protein>
    <recommendedName>
        <fullName evidence="3">GAF domain-containing protein</fullName>
    </recommendedName>
</protein>
<sequence>MTGALPVVIAVTSSISAANEGQVRVYWALGAIASTSGLSLLSIFKEIRSEKATLRAESGQAKLRMLLANASQPLVTALGRVASANDLSRRKETVHTLVQSAVSTARAECGTGNREQYRSCFYSLCNSHLSRVHYEGREGTDPPRTKFDLNDKNLSRRADAQFARDVARGERAVLIEDLHEEDLDDEISKPKDRFYRTMLVVPVNAGDQHFGFLSIDSPEPRTLKEIDRKNTVLIAGVLATGLAILRQDGYKMVADGSFEKVR</sequence>
<evidence type="ECO:0008006" key="3">
    <source>
        <dbReference type="Google" id="ProtNLM"/>
    </source>
</evidence>
<gene>
    <name evidence="1" type="ORF">ACFPCV_31285</name>
</gene>